<dbReference type="SMART" id="SM00965">
    <property type="entry name" value="STN"/>
    <property type="match status" value="1"/>
</dbReference>
<sequence length="938" mass="100148">MFSSREFGAAVLRNRAVSQYRARLLATIAVIPLATAGVSLLVPQGAAQAQTAAVRNFSIPAQGLASAVSAFGRQSGLQVTLAASASNGVTTRAVQGAMTPREALGRMLQETGVPFRITADGTAVIGAARTSSGAAGDGAGGATQLETVTLTGEGSSGYMGAPDWVYDTPSSVAVVSGEAIRDAGVRDIREAFNAVAGAYAGEGVASFPTVSPNLRGVQDSGRVAVSIDGARQNAQDGGRYGSSSIGAGGTAVVDGAFIRQVEIDKNPGATAGNTGTLAGSVDFRTVGAADIIQDGKSWGAEADVATGSNGYNLQSSVIGSARLSDVFALTMGLSKTELNEYRAGRMGEATSTVDSNGIRKDLRGRDTWGSMLKLEMEHEDIRASASWMHQQNDYAYSVGGNAGGAYSDISRFENTNDSGSLNFGWDPDSEWVDFKANLWLNDSSVLETRDARGNLSPETEIDKSLTSFGITLQNTSTANTPLGGLALNYGVEAFRDVANKSASSTSISQTPYYADNYGVFNPPGRRDMASIFLNGKLEPVRWFNVSGGLRYDWYRLKGTARYYNFGKLITPAAVVRAGCVATFQQAYPVGSSTYDTYLRLRNSRNSALRRRGTEWFATWNSNPCGAYNSSGTWVQEGSVLSSTAAVREDVIYDEEIDRSGGKLLPSVTLEFVPVDWFKPYASYNQTYRPPTITEAFMSGGFQPGDGQPAQTAPNPWLRPETAETYEIGANIITNGLITERDRLRIKAAAFYREIDDYIVLGTIYASQETARTYTSFVNMDGITRTRGVEVEANYDAGRFWFGGSATFLSTNWPGKTEVFSNGTDVTSGSVFAWNGNIPPRFKVTGDAGLRFFEEKLSLGARVTHVTPSQTAVLDVDTGMLTEYSDSYTTLDLYGSYKVNKNATLHLSANNVTDVAYVPANSSMAAAGRTLQARFNVKF</sequence>
<dbReference type="PROSITE" id="PS52016">
    <property type="entry name" value="TONB_DEPENDENT_REC_3"/>
    <property type="match status" value="1"/>
</dbReference>
<evidence type="ECO:0000256" key="13">
    <source>
        <dbReference type="PROSITE-ProRule" id="PRU01360"/>
    </source>
</evidence>
<dbReference type="InterPro" id="IPR036942">
    <property type="entry name" value="Beta-barrel_TonB_sf"/>
</dbReference>
<dbReference type="Gene3D" id="3.55.50.30">
    <property type="match status" value="1"/>
</dbReference>
<dbReference type="InterPro" id="IPR000531">
    <property type="entry name" value="Beta-barrel_TonB"/>
</dbReference>
<evidence type="ECO:0000256" key="5">
    <source>
        <dbReference type="ARBA" id="ARBA00022496"/>
    </source>
</evidence>
<evidence type="ECO:0000256" key="12">
    <source>
        <dbReference type="ARBA" id="ARBA00023237"/>
    </source>
</evidence>
<dbReference type="PANTHER" id="PTHR30069:SF41">
    <property type="entry name" value="HEME_HEMOPEXIN UTILIZATION PROTEIN C"/>
    <property type="match status" value="1"/>
</dbReference>
<dbReference type="EMBL" id="JBAKBE010000009">
    <property type="protein sequence ID" value="MEH0097610.1"/>
    <property type="molecule type" value="Genomic_DNA"/>
</dbReference>
<evidence type="ECO:0000256" key="10">
    <source>
        <dbReference type="ARBA" id="ARBA00023136"/>
    </source>
</evidence>
<comment type="caution">
    <text evidence="16">The sequence shown here is derived from an EMBL/GenBank/DDBJ whole genome shotgun (WGS) entry which is preliminary data.</text>
</comment>
<comment type="subcellular location">
    <subcellularLocation>
        <location evidence="1 13">Cell outer membrane</location>
        <topology evidence="1 13">Multi-pass membrane protein</topology>
    </subcellularLocation>
</comment>
<keyword evidence="7" id="KW-0732">Signal</keyword>
<evidence type="ECO:0000256" key="3">
    <source>
        <dbReference type="ARBA" id="ARBA00022448"/>
    </source>
</evidence>
<evidence type="ECO:0000256" key="1">
    <source>
        <dbReference type="ARBA" id="ARBA00004571"/>
    </source>
</evidence>
<keyword evidence="10 13" id="KW-0472">Membrane</keyword>
<keyword evidence="5" id="KW-0410">Iron transport</keyword>
<evidence type="ECO:0000256" key="6">
    <source>
        <dbReference type="ARBA" id="ARBA00022692"/>
    </source>
</evidence>
<keyword evidence="17" id="KW-1185">Reference proteome</keyword>
<proteinExistence type="inferred from homology"/>
<dbReference type="SUPFAM" id="SSF56935">
    <property type="entry name" value="Porins"/>
    <property type="match status" value="1"/>
</dbReference>
<keyword evidence="11 16" id="KW-0675">Receptor</keyword>
<comment type="similarity">
    <text evidence="2 13 14">Belongs to the TonB-dependent receptor family.</text>
</comment>
<evidence type="ECO:0000259" key="15">
    <source>
        <dbReference type="SMART" id="SM00965"/>
    </source>
</evidence>
<keyword evidence="6 13" id="KW-0812">Transmembrane</keyword>
<reference evidence="16 17" key="1">
    <citation type="submission" date="2024-02" db="EMBL/GenBank/DDBJ databases">
        <title>A new putative Pannonibacter species isolated from two cases of bloodstream infections in paediatric patients.</title>
        <authorList>
            <person name="Castellana S."/>
            <person name="De Laurentiis V."/>
            <person name="Grassi M."/>
            <person name="De Leonardis F."/>
            <person name="Mosca A."/>
            <person name="De Carlo C."/>
            <person name="Sparapano E."/>
            <person name="Ronga L."/>
            <person name="Santacroce L."/>
            <person name="Chironna M."/>
            <person name="De Robertis A."/>
            <person name="Bianco A."/>
            <person name="Del Sambro L."/>
            <person name="Capozzi L."/>
            <person name="Parisi A."/>
        </authorList>
    </citation>
    <scope>NUCLEOTIDE SEQUENCE [LARGE SCALE GENOMIC DNA]</scope>
    <source>
        <strain evidence="16 17">Pt2</strain>
    </source>
</reference>
<evidence type="ECO:0000256" key="11">
    <source>
        <dbReference type="ARBA" id="ARBA00023170"/>
    </source>
</evidence>
<evidence type="ECO:0000313" key="16">
    <source>
        <dbReference type="EMBL" id="MEH0097610.1"/>
    </source>
</evidence>
<keyword evidence="5" id="KW-0406">Ion transport</keyword>
<evidence type="ECO:0000256" key="14">
    <source>
        <dbReference type="RuleBase" id="RU003357"/>
    </source>
</evidence>
<dbReference type="InterPro" id="IPR039426">
    <property type="entry name" value="TonB-dep_rcpt-like"/>
</dbReference>
<dbReference type="InterPro" id="IPR011662">
    <property type="entry name" value="Secretin/TonB_short_N"/>
</dbReference>
<keyword evidence="9 14" id="KW-0798">TonB box</keyword>
<evidence type="ECO:0000256" key="7">
    <source>
        <dbReference type="ARBA" id="ARBA00022729"/>
    </source>
</evidence>
<dbReference type="Gene3D" id="2.40.170.20">
    <property type="entry name" value="TonB-dependent receptor, beta-barrel domain"/>
    <property type="match status" value="1"/>
</dbReference>
<dbReference type="InterPro" id="IPR011276">
    <property type="entry name" value="TonB_haem/Hb_rcpt"/>
</dbReference>
<keyword evidence="8" id="KW-0408">Iron</keyword>
<dbReference type="Pfam" id="PF00593">
    <property type="entry name" value="TonB_dep_Rec_b-barrel"/>
    <property type="match status" value="1"/>
</dbReference>
<dbReference type="NCBIfam" id="TIGR01786">
    <property type="entry name" value="TonB-hemlactrns"/>
    <property type="match status" value="1"/>
</dbReference>
<dbReference type="Proteomes" id="UP001380822">
    <property type="component" value="Unassembled WGS sequence"/>
</dbReference>
<dbReference type="NCBIfam" id="TIGR01785">
    <property type="entry name" value="TonB-hemin"/>
    <property type="match status" value="1"/>
</dbReference>
<feature type="domain" description="Secretin/TonB short N-terminal" evidence="15">
    <location>
        <begin position="77"/>
        <end position="128"/>
    </location>
</feature>
<protein>
    <submittedName>
        <fullName evidence="16">TonB-dependent hemoglobin/transferrin/lactoferrin family receptor</fullName>
    </submittedName>
</protein>
<dbReference type="PANTHER" id="PTHR30069">
    <property type="entry name" value="TONB-DEPENDENT OUTER MEMBRANE RECEPTOR"/>
    <property type="match status" value="1"/>
</dbReference>
<name>A0ABU7ZR17_9HYPH</name>
<keyword evidence="4 13" id="KW-1134">Transmembrane beta strand</keyword>
<dbReference type="InterPro" id="IPR012910">
    <property type="entry name" value="Plug_dom"/>
</dbReference>
<dbReference type="InterPro" id="IPR037066">
    <property type="entry name" value="Plug_dom_sf"/>
</dbReference>
<evidence type="ECO:0000256" key="2">
    <source>
        <dbReference type="ARBA" id="ARBA00009810"/>
    </source>
</evidence>
<dbReference type="Gene3D" id="2.170.130.10">
    <property type="entry name" value="TonB-dependent receptor, plug domain"/>
    <property type="match status" value="1"/>
</dbReference>
<gene>
    <name evidence="16" type="ORF">V6L76_15210</name>
</gene>
<keyword evidence="3 13" id="KW-0813">Transport</keyword>
<evidence type="ECO:0000256" key="8">
    <source>
        <dbReference type="ARBA" id="ARBA00023004"/>
    </source>
</evidence>
<dbReference type="Pfam" id="PF07715">
    <property type="entry name" value="Plug"/>
    <property type="match status" value="1"/>
</dbReference>
<dbReference type="InterPro" id="IPR010949">
    <property type="entry name" value="TonB_Hb/transfer/lactofer_rcpt"/>
</dbReference>
<evidence type="ECO:0000313" key="17">
    <source>
        <dbReference type="Proteomes" id="UP001380822"/>
    </source>
</evidence>
<organism evidence="16 17">
    <name type="scientific">Pannonibacter anstelovis</name>
    <dbReference type="NCBI Taxonomy" id="3121537"/>
    <lineage>
        <taxon>Bacteria</taxon>
        <taxon>Pseudomonadati</taxon>
        <taxon>Pseudomonadota</taxon>
        <taxon>Alphaproteobacteria</taxon>
        <taxon>Hyphomicrobiales</taxon>
        <taxon>Stappiaceae</taxon>
        <taxon>Pannonibacter</taxon>
    </lineage>
</organism>
<dbReference type="RefSeq" id="WP_334252218.1">
    <property type="nucleotide sequence ID" value="NZ_JBAKBE010000009.1"/>
</dbReference>
<keyword evidence="12 13" id="KW-0998">Cell outer membrane</keyword>
<evidence type="ECO:0000256" key="4">
    <source>
        <dbReference type="ARBA" id="ARBA00022452"/>
    </source>
</evidence>
<accession>A0ABU7ZR17</accession>
<evidence type="ECO:0000256" key="9">
    <source>
        <dbReference type="ARBA" id="ARBA00023077"/>
    </source>
</evidence>